<organism evidence="2 3">
    <name type="scientific">Faunimonas pinastri</name>
    <dbReference type="NCBI Taxonomy" id="1855383"/>
    <lineage>
        <taxon>Bacteria</taxon>
        <taxon>Pseudomonadati</taxon>
        <taxon>Pseudomonadota</taxon>
        <taxon>Alphaproteobacteria</taxon>
        <taxon>Hyphomicrobiales</taxon>
        <taxon>Afifellaceae</taxon>
        <taxon>Faunimonas</taxon>
    </lineage>
</organism>
<evidence type="ECO:0000313" key="2">
    <source>
        <dbReference type="EMBL" id="SER23895.1"/>
    </source>
</evidence>
<dbReference type="EMBL" id="FOFG01000013">
    <property type="protein sequence ID" value="SER23895.1"/>
    <property type="molecule type" value="Genomic_DNA"/>
</dbReference>
<protein>
    <submittedName>
        <fullName evidence="2">Uncharacterized protein</fullName>
    </submittedName>
</protein>
<gene>
    <name evidence="2" type="ORF">SAMN05216548_113144</name>
</gene>
<keyword evidence="3" id="KW-1185">Reference proteome</keyword>
<feature type="region of interest" description="Disordered" evidence="1">
    <location>
        <begin position="123"/>
        <end position="143"/>
    </location>
</feature>
<dbReference type="STRING" id="1855383.SAMN05216548_113144"/>
<sequence>MMHTTHFRASFYLRGRKPGSIRVQESFMAHTIQALEARRYIVETEPQWTVGRLVAALRDSDSILHGAATARLMQIYAARRYATDSAEAGSDVALVLKVLDGTLDPTAWGSRLDKQIAAGSDRTVLSVASPGGPKARRDRSIQP</sequence>
<name>A0A1H9MKB7_9HYPH</name>
<evidence type="ECO:0000313" key="3">
    <source>
        <dbReference type="Proteomes" id="UP000199647"/>
    </source>
</evidence>
<evidence type="ECO:0000256" key="1">
    <source>
        <dbReference type="SAM" id="MobiDB-lite"/>
    </source>
</evidence>
<accession>A0A1H9MKB7</accession>
<proteinExistence type="predicted"/>
<reference evidence="2 3" key="1">
    <citation type="submission" date="2016-10" db="EMBL/GenBank/DDBJ databases">
        <authorList>
            <person name="de Groot N.N."/>
        </authorList>
    </citation>
    <scope>NUCLEOTIDE SEQUENCE [LARGE SCALE GENOMIC DNA]</scope>
    <source>
        <strain evidence="2 3">A52C2</strain>
    </source>
</reference>
<dbReference type="Proteomes" id="UP000199647">
    <property type="component" value="Unassembled WGS sequence"/>
</dbReference>
<dbReference type="AlphaFoldDB" id="A0A1H9MKB7"/>